<feature type="binding site" evidence="2">
    <location>
        <position position="337"/>
    </location>
    <ligand>
        <name>FAD</name>
        <dbReference type="ChEBI" id="CHEBI:57692"/>
    </ligand>
</feature>
<proteinExistence type="predicted"/>
<accession>A0A2N8KVX8</accession>
<dbReference type="InterPro" id="IPR033856">
    <property type="entry name" value="Trp_halogen"/>
</dbReference>
<keyword evidence="2" id="KW-0274">FAD</keyword>
<protein>
    <submittedName>
        <fullName evidence="3">Tryptophan halogenase</fullName>
    </submittedName>
</protein>
<organism evidence="3 4">
    <name type="scientific">Kinneretia aquatilis</name>
    <dbReference type="NCBI Taxonomy" id="2070761"/>
    <lineage>
        <taxon>Bacteria</taxon>
        <taxon>Pseudomonadati</taxon>
        <taxon>Pseudomonadota</taxon>
        <taxon>Betaproteobacteria</taxon>
        <taxon>Burkholderiales</taxon>
        <taxon>Sphaerotilaceae</taxon>
        <taxon>Roseateles</taxon>
    </lineage>
</organism>
<dbReference type="SUPFAM" id="SSF51905">
    <property type="entry name" value="FAD/NAD(P)-binding domain"/>
    <property type="match status" value="1"/>
</dbReference>
<keyword evidence="2" id="KW-0547">Nucleotide-binding</keyword>
<dbReference type="Gene3D" id="3.50.50.60">
    <property type="entry name" value="FAD/NAD(P)-binding domain"/>
    <property type="match status" value="1"/>
</dbReference>
<reference evidence="3 4" key="1">
    <citation type="submission" date="2018-01" db="EMBL/GenBank/DDBJ databases">
        <title>Draft genome sequence of Paucibacter aquatile CR182 isolated from freshwater of the Nakdong River.</title>
        <authorList>
            <person name="Choi A."/>
            <person name="Chung E.J."/>
        </authorList>
    </citation>
    <scope>NUCLEOTIDE SEQUENCE [LARGE SCALE GENOMIC DNA]</scope>
    <source>
        <strain evidence="3 4">CR182</strain>
    </source>
</reference>
<feature type="active site" evidence="1">
    <location>
        <position position="87"/>
    </location>
</feature>
<dbReference type="GO" id="GO:0000166">
    <property type="term" value="F:nucleotide binding"/>
    <property type="evidence" value="ECO:0007669"/>
    <property type="project" value="UniProtKB-KW"/>
</dbReference>
<dbReference type="PIRSF" id="PIRSF011396">
    <property type="entry name" value="Trp_halogenase"/>
    <property type="match status" value="1"/>
</dbReference>
<evidence type="ECO:0000313" key="3">
    <source>
        <dbReference type="EMBL" id="PND37618.1"/>
    </source>
</evidence>
<evidence type="ECO:0000313" key="4">
    <source>
        <dbReference type="Proteomes" id="UP000235916"/>
    </source>
</evidence>
<dbReference type="PANTHER" id="PTHR43747">
    <property type="entry name" value="FAD-BINDING PROTEIN"/>
    <property type="match status" value="1"/>
</dbReference>
<dbReference type="GO" id="GO:0004497">
    <property type="term" value="F:monooxygenase activity"/>
    <property type="evidence" value="ECO:0007669"/>
    <property type="project" value="InterPro"/>
</dbReference>
<feature type="binding site" evidence="2">
    <location>
        <position position="87"/>
    </location>
    <ligand>
        <name>7-chloro-L-tryptophan</name>
        <dbReference type="ChEBI" id="CHEBI:58713"/>
    </ligand>
</feature>
<dbReference type="InterPro" id="IPR050816">
    <property type="entry name" value="Flavin-dep_Halogenase_NPB"/>
</dbReference>
<dbReference type="OrthoDB" id="8868802at2"/>
<comment type="caution">
    <text evidence="3">The sequence shown here is derived from an EMBL/GenBank/DDBJ whole genome shotgun (WGS) entry which is preliminary data.</text>
</comment>
<dbReference type="RefSeq" id="WP_102767536.1">
    <property type="nucleotide sequence ID" value="NZ_POSP01000003.1"/>
</dbReference>
<keyword evidence="4" id="KW-1185">Reference proteome</keyword>
<keyword evidence="2" id="KW-0285">Flavoprotein</keyword>
<dbReference type="FunFam" id="3.50.50.60:FF:000280">
    <property type="entry name" value="Tryptophan halogenase"/>
    <property type="match status" value="1"/>
</dbReference>
<dbReference type="PANTHER" id="PTHR43747:SF4">
    <property type="entry name" value="FLAVIN-DEPENDENT TRYPTOPHAN HALOGENASE"/>
    <property type="match status" value="1"/>
</dbReference>
<evidence type="ECO:0000256" key="2">
    <source>
        <dbReference type="PIRSR" id="PIRSR011396-2"/>
    </source>
</evidence>
<evidence type="ECO:0000256" key="1">
    <source>
        <dbReference type="PIRSR" id="PIRSR011396-1"/>
    </source>
</evidence>
<dbReference type="InterPro" id="IPR006905">
    <property type="entry name" value="Flavin_halogenase"/>
</dbReference>
<dbReference type="AlphaFoldDB" id="A0A2N8KVX8"/>
<gene>
    <name evidence="3" type="ORF">C1O66_08825</name>
</gene>
<dbReference type="InterPro" id="IPR036188">
    <property type="entry name" value="FAD/NAD-bd_sf"/>
</dbReference>
<sequence length="507" mass="57183">MSVQTLYSDGARPVRRVVIAGGGTAGWMVAALMGKLMGKLLDIRLVESEEIGTVGVGEATIPALHTYHELLGLNEAEFMAATQATFKLGIKFEGWKAPGEDYIHSFGLTGKDHWSAGFQHFWLKGRERGLAAPYGDYCLELRAAEEQRFAHLPNNGMNYAYHLDATRYARFLRGLAEAHGVRRIEGKIAAVLREQPGEGDLTALQMEDGSRIEGDLFVDCTGFRALLLGQTLGVGYEDWSHWLPCDRAVAVQTASVREAPPYTRSIAHPFGWQWRIPLQHRVGNGLVYSSRELSDADAPDMLRRHVEGELITEPRLLRFQPGQRHEVWHRNCVAMGLASGFIEPLESTSIHLVQRAAIRLMRLFPAGGIREVDVREFNQQTTQDLQHIRDFIILHYHVTERDDSALWRHVRTMAVPETLRHRIELFRETARVFRPLDELFAENSWIQVMMGQGISPQHHHPVADLMGDAELSQFLNNIRSQVSRQLAGLPPHQAYVERLCAPYRAAA</sequence>
<name>A0A2N8KVX8_9BURK</name>
<feature type="binding site" evidence="2">
    <location>
        <position position="350"/>
    </location>
    <ligand>
        <name>FAD</name>
        <dbReference type="ChEBI" id="CHEBI:57692"/>
    </ligand>
</feature>
<dbReference type="Proteomes" id="UP000235916">
    <property type="component" value="Unassembled WGS sequence"/>
</dbReference>
<feature type="binding site" evidence="2">
    <location>
        <position position="346"/>
    </location>
    <ligand>
        <name>L-tryptophan</name>
        <dbReference type="ChEBI" id="CHEBI:57912"/>
    </ligand>
</feature>
<dbReference type="EMBL" id="POSP01000003">
    <property type="protein sequence ID" value="PND37618.1"/>
    <property type="molecule type" value="Genomic_DNA"/>
</dbReference>
<feature type="binding site" evidence="2">
    <location>
        <begin position="22"/>
        <end position="25"/>
    </location>
    <ligand>
        <name>FAD</name>
        <dbReference type="ChEBI" id="CHEBI:57692"/>
    </ligand>
</feature>
<dbReference type="Pfam" id="PF04820">
    <property type="entry name" value="Trp_halogenase"/>
    <property type="match status" value="1"/>
</dbReference>